<protein>
    <recommendedName>
        <fullName evidence="2">Zn(2)-C6 fungal-type domain-containing protein</fullName>
    </recommendedName>
</protein>
<reference evidence="4" key="1">
    <citation type="journal article" date="2015" name="BMC Genomics">
        <title>Genomic and transcriptomic analysis of the endophytic fungus Pestalotiopsis fici reveals its lifestyle and high potential for synthesis of natural products.</title>
        <authorList>
            <person name="Wang X."/>
            <person name="Zhang X."/>
            <person name="Liu L."/>
            <person name="Xiang M."/>
            <person name="Wang W."/>
            <person name="Sun X."/>
            <person name="Che Y."/>
            <person name="Guo L."/>
            <person name="Liu G."/>
            <person name="Guo L."/>
            <person name="Wang C."/>
            <person name="Yin W.B."/>
            <person name="Stadler M."/>
            <person name="Zhang X."/>
            <person name="Liu X."/>
        </authorList>
    </citation>
    <scope>NUCLEOTIDE SEQUENCE [LARGE SCALE GENOMIC DNA]</scope>
    <source>
        <strain evidence="4">W106-1 / CGMCC3.15140</strain>
    </source>
</reference>
<dbReference type="CDD" id="cd00067">
    <property type="entry name" value="GAL4"/>
    <property type="match status" value="1"/>
</dbReference>
<dbReference type="KEGG" id="pfy:PFICI_08567"/>
<dbReference type="RefSeq" id="XP_007835339.1">
    <property type="nucleotide sequence ID" value="XM_007837148.1"/>
</dbReference>
<evidence type="ECO:0000313" key="4">
    <source>
        <dbReference type="Proteomes" id="UP000030651"/>
    </source>
</evidence>
<keyword evidence="4" id="KW-1185">Reference proteome</keyword>
<evidence type="ECO:0000313" key="3">
    <source>
        <dbReference type="EMBL" id="ETS78714.1"/>
    </source>
</evidence>
<sequence>MAIGTSTSQTDCAAPEPCRRMRLDALLNFDEDNTCPPQVKSPVVDHTRAGALPLPKRRCCERCSKRKIRCDRRTPCLNCDRAGTKCTVARQSRDAKNDHRVNKKQHLQIPRTELIDRLAELEQKLLRLGQALGKRCDKVQCTEQVVYMPIASRDNIVSRQTNMHAPEAACAWNLHPITRERINFWLEEQSMS</sequence>
<accession>W3WY58</accession>
<dbReference type="GeneID" id="19273580"/>
<dbReference type="GO" id="GO:0000981">
    <property type="term" value="F:DNA-binding transcription factor activity, RNA polymerase II-specific"/>
    <property type="evidence" value="ECO:0007669"/>
    <property type="project" value="InterPro"/>
</dbReference>
<dbReference type="GO" id="GO:0008270">
    <property type="term" value="F:zinc ion binding"/>
    <property type="evidence" value="ECO:0007669"/>
    <property type="project" value="InterPro"/>
</dbReference>
<dbReference type="AlphaFoldDB" id="W3WY58"/>
<dbReference type="InterPro" id="IPR036864">
    <property type="entry name" value="Zn2-C6_fun-type_DNA-bd_sf"/>
</dbReference>
<dbReference type="Proteomes" id="UP000030651">
    <property type="component" value="Unassembled WGS sequence"/>
</dbReference>
<dbReference type="InterPro" id="IPR001138">
    <property type="entry name" value="Zn2Cys6_DnaBD"/>
</dbReference>
<dbReference type="Gene3D" id="4.10.240.10">
    <property type="entry name" value="Zn(2)-C6 fungal-type DNA-binding domain"/>
    <property type="match status" value="1"/>
</dbReference>
<keyword evidence="1" id="KW-0539">Nucleus</keyword>
<dbReference type="HOGENOM" id="CLU_1415629_0_0_1"/>
<dbReference type="InParanoid" id="W3WY58"/>
<evidence type="ECO:0000259" key="2">
    <source>
        <dbReference type="PROSITE" id="PS50048"/>
    </source>
</evidence>
<evidence type="ECO:0000256" key="1">
    <source>
        <dbReference type="ARBA" id="ARBA00023242"/>
    </source>
</evidence>
<proteinExistence type="predicted"/>
<feature type="domain" description="Zn(2)-C6 fungal-type" evidence="2">
    <location>
        <begin position="59"/>
        <end position="88"/>
    </location>
</feature>
<dbReference type="EMBL" id="KI912114">
    <property type="protein sequence ID" value="ETS78714.1"/>
    <property type="molecule type" value="Genomic_DNA"/>
</dbReference>
<dbReference type="Pfam" id="PF00172">
    <property type="entry name" value="Zn_clus"/>
    <property type="match status" value="1"/>
</dbReference>
<dbReference type="SMART" id="SM00066">
    <property type="entry name" value="GAL4"/>
    <property type="match status" value="1"/>
</dbReference>
<dbReference type="PROSITE" id="PS50048">
    <property type="entry name" value="ZN2_CY6_FUNGAL_2"/>
    <property type="match status" value="1"/>
</dbReference>
<name>W3WY58_PESFW</name>
<dbReference type="OrthoDB" id="271595at2759"/>
<gene>
    <name evidence="3" type="ORF">PFICI_08567</name>
</gene>
<organism evidence="3 4">
    <name type="scientific">Pestalotiopsis fici (strain W106-1 / CGMCC3.15140)</name>
    <dbReference type="NCBI Taxonomy" id="1229662"/>
    <lineage>
        <taxon>Eukaryota</taxon>
        <taxon>Fungi</taxon>
        <taxon>Dikarya</taxon>
        <taxon>Ascomycota</taxon>
        <taxon>Pezizomycotina</taxon>
        <taxon>Sordariomycetes</taxon>
        <taxon>Xylariomycetidae</taxon>
        <taxon>Amphisphaeriales</taxon>
        <taxon>Sporocadaceae</taxon>
        <taxon>Pestalotiopsis</taxon>
    </lineage>
</organism>
<dbReference type="SUPFAM" id="SSF57701">
    <property type="entry name" value="Zn2/Cys6 DNA-binding domain"/>
    <property type="match status" value="1"/>
</dbReference>